<evidence type="ECO:0000256" key="3">
    <source>
        <dbReference type="PROSITE-ProRule" id="PRU01091"/>
    </source>
</evidence>
<dbReference type="GO" id="GO:0003677">
    <property type="term" value="F:DNA binding"/>
    <property type="evidence" value="ECO:0007669"/>
    <property type="project" value="UniProtKB-UniRule"/>
</dbReference>
<feature type="domain" description="OmpR/PhoB-type" evidence="4">
    <location>
        <begin position="1"/>
        <end position="115"/>
    </location>
</feature>
<sequence length="1091" mass="116201">MEGVSLDTRMSFAVLGKLEVHRAGEPVEVGGQRLRALLALLLIDPGRAVGLDALIAGVWGDRPPAGVANALQALVSRLRSALGAGTVIADGSGYRLAVDPERVDAHRFTGLAAQGGEILAAGDPAAAARTLRAALALWRGPAFADLAGNDVVAAEVTRLESIRLTATEDRLEADLRLARHAEVLAELPALVAAHPLRERLRAQRMRALYGLGRHVEALAAYQEARAEFADQLGADPSPALSDLHLAMLRREWQEPRRAPAEISAPPAATEPPFAREPGGNLRAGLTSFVGREDDLAKTGELLAGHRLVTLIGPGGAGKTRLAVESARAVADRMPGGTWLAELAPVADPDEVPYTVLTALGVRDPLAPAPRAGRPREDATARLVRSVGDRELLIVLDNCEHLIDAAARLADRLVAECPRVRVLATSREPLGITGEALWPVGPLALPPRDATAEQVPRYPAVALFADRAAAVRPGFDLAAEAGAVLRICRDLDGMPLAIELAAARLRSLSAGQIADRLSDRFRLLTGGSRTALPRHQTLRAVVSWSWDLLEEPERTLAARLAVFAGGATLDGAERVCAGGGLDPADVLDLLARLVDKSLVIAEADRYRMLSTVRAYATERLAESGEEHRVRLAHARFYTDFAAAAEPGLRGREQLKRIGELTAEGDNLAAALRWATEAGERELALRLVGTAGWYWWLIGHRAEGAYRAHPALALAAGGEDSIDPRILALAHMSFGINAADAGVLWDEAHASLRTAIEISRERLTEPLPPMLAVAEMILALFLNRDVTEALDLTGRLIGHPDPWVVAIGGLFRGMLLINGSRIAEGQAEVEEALWRFREIGDRWGIGNAMAVLSELGIMRGDSERSIRDMRDAIAVMDELGAREDTAYLRSRLAIGHNLAGDRAEAERVLDQMLAIVRRAGDRAGEASVHSVRGDFAREDGDLESARRHYAAGVSALGDKAPPQLRALLTSSLALLAEAEGDLARSRRLHLRSLEIALDGRDGPVLGGAVIGCAGLALAEGDPARAATLLGAAATIRGFDEVVDFDHVRITENTKAALGPGTHFRCFERGRSMPLGDVLALARAPGGGPGPARR</sequence>
<dbReference type="PANTHER" id="PTHR47691">
    <property type="entry name" value="REGULATOR-RELATED"/>
    <property type="match status" value="1"/>
</dbReference>
<organism evidence="5 6">
    <name type="scientific">Spongiactinospora gelatinilytica</name>
    <dbReference type="NCBI Taxonomy" id="2666298"/>
    <lineage>
        <taxon>Bacteria</taxon>
        <taxon>Bacillati</taxon>
        <taxon>Actinomycetota</taxon>
        <taxon>Actinomycetes</taxon>
        <taxon>Streptosporangiales</taxon>
        <taxon>Streptosporangiaceae</taxon>
        <taxon>Spongiactinospora</taxon>
    </lineage>
</organism>
<keyword evidence="6" id="KW-1185">Reference proteome</keyword>
<evidence type="ECO:0000313" key="5">
    <source>
        <dbReference type="EMBL" id="PZG30152.1"/>
    </source>
</evidence>
<dbReference type="InterPro" id="IPR027417">
    <property type="entry name" value="P-loop_NTPase"/>
</dbReference>
<gene>
    <name evidence="5" type="ORF">C1I98_31340</name>
</gene>
<dbReference type="GO" id="GO:0006355">
    <property type="term" value="P:regulation of DNA-templated transcription"/>
    <property type="evidence" value="ECO:0007669"/>
    <property type="project" value="InterPro"/>
</dbReference>
<dbReference type="InterPro" id="IPR005158">
    <property type="entry name" value="BTAD"/>
</dbReference>
<protein>
    <recommendedName>
        <fullName evidence="4">OmpR/PhoB-type domain-containing protein</fullName>
    </recommendedName>
</protein>
<reference evidence="5 6" key="1">
    <citation type="submission" date="2018-01" db="EMBL/GenBank/DDBJ databases">
        <title>Draft genome sequence of Sphaerisporangium sp. 7K107.</title>
        <authorList>
            <person name="Sahin N."/>
            <person name="Saygin H."/>
            <person name="Ay H."/>
        </authorList>
    </citation>
    <scope>NUCLEOTIDE SEQUENCE [LARGE SCALE GENOMIC DNA]</scope>
    <source>
        <strain evidence="5 6">7K107</strain>
    </source>
</reference>
<dbReference type="CDD" id="cd15831">
    <property type="entry name" value="BTAD"/>
    <property type="match status" value="1"/>
</dbReference>
<dbReference type="Pfam" id="PF00486">
    <property type="entry name" value="Trans_reg_C"/>
    <property type="match status" value="1"/>
</dbReference>
<dbReference type="Gene3D" id="3.40.50.300">
    <property type="entry name" value="P-loop containing nucleotide triphosphate hydrolases"/>
    <property type="match status" value="1"/>
</dbReference>
<evidence type="ECO:0000259" key="4">
    <source>
        <dbReference type="PROSITE" id="PS51755"/>
    </source>
</evidence>
<dbReference type="InterPro" id="IPR001867">
    <property type="entry name" value="OmpR/PhoB-type_DNA-bd"/>
</dbReference>
<feature type="DNA-binding region" description="OmpR/PhoB-type" evidence="3">
    <location>
        <begin position="1"/>
        <end position="115"/>
    </location>
</feature>
<dbReference type="SUPFAM" id="SSF52540">
    <property type="entry name" value="P-loop containing nucleoside triphosphate hydrolases"/>
    <property type="match status" value="1"/>
</dbReference>
<dbReference type="GO" id="GO:0000160">
    <property type="term" value="P:phosphorelay signal transduction system"/>
    <property type="evidence" value="ECO:0007669"/>
    <property type="project" value="InterPro"/>
</dbReference>
<dbReference type="SMART" id="SM00862">
    <property type="entry name" value="Trans_reg_C"/>
    <property type="match status" value="1"/>
</dbReference>
<dbReference type="PRINTS" id="PR00364">
    <property type="entry name" value="DISEASERSIST"/>
</dbReference>
<comment type="caution">
    <text evidence="5">The sequence shown here is derived from an EMBL/GenBank/DDBJ whole genome shotgun (WGS) entry which is preliminary data.</text>
</comment>
<dbReference type="AlphaFoldDB" id="A0A2W2F1R3"/>
<dbReference type="PROSITE" id="PS51755">
    <property type="entry name" value="OMPR_PHOB"/>
    <property type="match status" value="1"/>
</dbReference>
<name>A0A2W2F1R3_9ACTN</name>
<keyword evidence="2 3" id="KW-0238">DNA-binding</keyword>
<dbReference type="Proteomes" id="UP000248544">
    <property type="component" value="Unassembled WGS sequence"/>
</dbReference>
<dbReference type="InterPro" id="IPR036388">
    <property type="entry name" value="WH-like_DNA-bd_sf"/>
</dbReference>
<dbReference type="SMART" id="SM01043">
    <property type="entry name" value="BTAD"/>
    <property type="match status" value="1"/>
</dbReference>
<evidence type="ECO:0000256" key="2">
    <source>
        <dbReference type="ARBA" id="ARBA00023125"/>
    </source>
</evidence>
<dbReference type="EMBL" id="POUA01000356">
    <property type="protein sequence ID" value="PZG30152.1"/>
    <property type="molecule type" value="Genomic_DNA"/>
</dbReference>
<dbReference type="Pfam" id="PF03704">
    <property type="entry name" value="BTAD"/>
    <property type="match status" value="1"/>
</dbReference>
<dbReference type="SUPFAM" id="SSF46894">
    <property type="entry name" value="C-terminal effector domain of the bipartite response regulators"/>
    <property type="match status" value="1"/>
</dbReference>
<comment type="similarity">
    <text evidence="1">Belongs to the AfsR/DnrI/RedD regulatory family.</text>
</comment>
<dbReference type="Gene3D" id="1.10.10.10">
    <property type="entry name" value="Winged helix-like DNA-binding domain superfamily/Winged helix DNA-binding domain"/>
    <property type="match status" value="1"/>
</dbReference>
<dbReference type="SUPFAM" id="SSF48452">
    <property type="entry name" value="TPR-like"/>
    <property type="match status" value="2"/>
</dbReference>
<accession>A0A2W2F1R3</accession>
<dbReference type="Pfam" id="PF25872">
    <property type="entry name" value="HTH_77"/>
    <property type="match status" value="1"/>
</dbReference>
<evidence type="ECO:0000256" key="1">
    <source>
        <dbReference type="ARBA" id="ARBA00005820"/>
    </source>
</evidence>
<dbReference type="InterPro" id="IPR016032">
    <property type="entry name" value="Sig_transdc_resp-reg_C-effctor"/>
</dbReference>
<dbReference type="Gene3D" id="1.25.40.10">
    <property type="entry name" value="Tetratricopeptide repeat domain"/>
    <property type="match status" value="2"/>
</dbReference>
<evidence type="ECO:0000313" key="6">
    <source>
        <dbReference type="Proteomes" id="UP000248544"/>
    </source>
</evidence>
<dbReference type="InterPro" id="IPR058852">
    <property type="entry name" value="HTH_77"/>
</dbReference>
<proteinExistence type="inferred from homology"/>
<dbReference type="PANTHER" id="PTHR47691:SF3">
    <property type="entry name" value="HTH-TYPE TRANSCRIPTIONAL REGULATOR RV0890C-RELATED"/>
    <property type="match status" value="1"/>
</dbReference>
<dbReference type="InterPro" id="IPR011990">
    <property type="entry name" value="TPR-like_helical_dom_sf"/>
</dbReference>